<proteinExistence type="predicted"/>
<feature type="transmembrane region" description="Helical" evidence="8">
    <location>
        <begin position="213"/>
        <end position="232"/>
    </location>
</feature>
<dbReference type="GO" id="GO:0016746">
    <property type="term" value="F:acyltransferase activity"/>
    <property type="evidence" value="ECO:0007669"/>
    <property type="project" value="UniProtKB-KW"/>
</dbReference>
<keyword evidence="7 11" id="KW-0012">Acyltransferase</keyword>
<feature type="transmembrane region" description="Helical" evidence="8">
    <location>
        <begin position="56"/>
        <end position="77"/>
    </location>
</feature>
<dbReference type="Gene3D" id="3.40.50.1110">
    <property type="entry name" value="SGNH hydrolase"/>
    <property type="match status" value="1"/>
</dbReference>
<evidence type="ECO:0000256" key="8">
    <source>
        <dbReference type="SAM" id="Phobius"/>
    </source>
</evidence>
<dbReference type="EMBL" id="AP024525">
    <property type="protein sequence ID" value="BCT76989.1"/>
    <property type="molecule type" value="Genomic_DNA"/>
</dbReference>
<keyword evidence="3" id="KW-0808">Transferase</keyword>
<dbReference type="PANTHER" id="PTHR23028:SF53">
    <property type="entry name" value="ACYL_TRANSF_3 DOMAIN-CONTAINING PROTEIN"/>
    <property type="match status" value="1"/>
</dbReference>
<evidence type="ECO:0000313" key="12">
    <source>
        <dbReference type="Proteomes" id="UP001319861"/>
    </source>
</evidence>
<feature type="transmembrane region" description="Helical" evidence="8">
    <location>
        <begin position="304"/>
        <end position="323"/>
    </location>
</feature>
<feature type="transmembrane region" description="Helical" evidence="8">
    <location>
        <begin position="277"/>
        <end position="298"/>
    </location>
</feature>
<evidence type="ECO:0000256" key="3">
    <source>
        <dbReference type="ARBA" id="ARBA00022679"/>
    </source>
</evidence>
<evidence type="ECO:0000256" key="1">
    <source>
        <dbReference type="ARBA" id="ARBA00004651"/>
    </source>
</evidence>
<reference evidence="11 12" key="1">
    <citation type="journal article" date="2021" name="J. Biosci. Bioeng.">
        <title>Identification and characterization of a chc gene cluster responsible for the aromatization pathway of cyclohexanecarboxylate degradation in Sinomonas cyclohexanicum ATCC 51369.</title>
        <authorList>
            <person name="Yamamoto T."/>
            <person name="Hasegawa Y."/>
            <person name="Lau P.C.K."/>
            <person name="Iwaki H."/>
        </authorList>
    </citation>
    <scope>NUCLEOTIDE SEQUENCE [LARGE SCALE GENOMIC DNA]</scope>
    <source>
        <strain evidence="11 12">ATCC 51369</strain>
    </source>
</reference>
<protein>
    <submittedName>
        <fullName evidence="11">Acyltransferase</fullName>
    </submittedName>
</protein>
<feature type="transmembrane region" description="Helical" evidence="8">
    <location>
        <begin position="156"/>
        <end position="177"/>
    </location>
</feature>
<feature type="domain" description="Acyltransferase 3" evidence="9">
    <location>
        <begin position="3"/>
        <end position="324"/>
    </location>
</feature>
<evidence type="ECO:0000259" key="10">
    <source>
        <dbReference type="Pfam" id="PF19040"/>
    </source>
</evidence>
<dbReference type="Pfam" id="PF01757">
    <property type="entry name" value="Acyl_transf_3"/>
    <property type="match status" value="1"/>
</dbReference>
<evidence type="ECO:0000256" key="2">
    <source>
        <dbReference type="ARBA" id="ARBA00022475"/>
    </source>
</evidence>
<organism evidence="11 12">
    <name type="scientific">Sinomonas cyclohexanicum</name>
    <name type="common">Corynebacterium cyclohexanicum</name>
    <dbReference type="NCBI Taxonomy" id="322009"/>
    <lineage>
        <taxon>Bacteria</taxon>
        <taxon>Bacillati</taxon>
        <taxon>Actinomycetota</taxon>
        <taxon>Actinomycetes</taxon>
        <taxon>Micrococcales</taxon>
        <taxon>Micrococcaceae</taxon>
        <taxon>Sinomonas</taxon>
    </lineage>
</organism>
<dbReference type="InterPro" id="IPR036514">
    <property type="entry name" value="SGNH_hydro_sf"/>
</dbReference>
<evidence type="ECO:0000259" key="9">
    <source>
        <dbReference type="Pfam" id="PF01757"/>
    </source>
</evidence>
<dbReference type="Pfam" id="PF19040">
    <property type="entry name" value="SGNH"/>
    <property type="match status" value="1"/>
</dbReference>
<sequence>MALVVLYHVWLGRVSGGVDVFLMVSAFLMTGQFVARHRRGEPTYLVRHWLHVFRRLLPAAAVTVAGTVVAAVVFLPATRWATVLEQGAASLAYAENWILQRDAVDYYASDHSAASPFEHFWSLSIQGQIFILFPVLFVALGALARRRGRPLEYGAILAVGFGVVFAASFAFSVWYTAVDQEQAYFSLPARIWEFALGSLLALVVDRVRVGERAALLLGWGGIAAIVACGLLLNVEGVFPGAIALWPTLAAAAVILAAQHGGRFGVHRLLASTPLRKLGDISYGLYLWHWPVLVIALTWRNRDQAGWLLGTAVIVVALALAWATTRLVDAPWRAWRWPELRLRNGFAGVAACVLVGLVPIAAVQGAVTTKATQAEARAGIDNPGAEALDPGYAGQASPTASLLPVAQNVPNDWYALPGKCSADLKVPASLTSICAMNTVSADASKTIVVVGDSHAEQWMSALEPVASAKGYRVVSLLVGGCVYAPTVSSGNATCDAFNRATAAYLAANPPGTVFMVGTVAVPSSSAETLTPGLEATVDSLTAKGTNVVAVRDNPRFTFNMADCVARNGAAASQCSPAQSSVLAAEDPLEAFATQHQAHYGTHFAQIDMTDLLCPDGVCRGVIGNTFVFLDDNHLTRTYAASMSAALGERIAATGLLT</sequence>
<dbReference type="InterPro" id="IPR043968">
    <property type="entry name" value="SGNH"/>
</dbReference>
<evidence type="ECO:0000256" key="4">
    <source>
        <dbReference type="ARBA" id="ARBA00022692"/>
    </source>
</evidence>
<feature type="domain" description="SGNH" evidence="10">
    <location>
        <begin position="441"/>
        <end position="644"/>
    </location>
</feature>
<evidence type="ECO:0000256" key="7">
    <source>
        <dbReference type="ARBA" id="ARBA00023315"/>
    </source>
</evidence>
<feature type="transmembrane region" description="Helical" evidence="8">
    <location>
        <begin position="125"/>
        <end position="144"/>
    </location>
</feature>
<feature type="transmembrane region" description="Helical" evidence="8">
    <location>
        <begin position="14"/>
        <end position="35"/>
    </location>
</feature>
<gene>
    <name evidence="11" type="ORF">SCMU_28310</name>
</gene>
<evidence type="ECO:0000313" key="11">
    <source>
        <dbReference type="EMBL" id="BCT76989.1"/>
    </source>
</evidence>
<keyword evidence="12" id="KW-1185">Reference proteome</keyword>
<evidence type="ECO:0000256" key="5">
    <source>
        <dbReference type="ARBA" id="ARBA00022989"/>
    </source>
</evidence>
<keyword evidence="6 8" id="KW-0472">Membrane</keyword>
<keyword evidence="2" id="KW-1003">Cell membrane</keyword>
<dbReference type="InterPro" id="IPR002656">
    <property type="entry name" value="Acyl_transf_3_dom"/>
</dbReference>
<comment type="subcellular location">
    <subcellularLocation>
        <location evidence="1">Cell membrane</location>
        <topology evidence="1">Multi-pass membrane protein</topology>
    </subcellularLocation>
</comment>
<dbReference type="Proteomes" id="UP001319861">
    <property type="component" value="Chromosome"/>
</dbReference>
<accession>A0ABM7PXG7</accession>
<dbReference type="SUPFAM" id="SSF52266">
    <property type="entry name" value="SGNH hydrolase"/>
    <property type="match status" value="1"/>
</dbReference>
<dbReference type="InterPro" id="IPR050879">
    <property type="entry name" value="Acyltransferase_3"/>
</dbReference>
<name>A0ABM7PXG7_SINCY</name>
<keyword evidence="4 8" id="KW-0812">Transmembrane</keyword>
<keyword evidence="5 8" id="KW-1133">Transmembrane helix</keyword>
<feature type="transmembrane region" description="Helical" evidence="8">
    <location>
        <begin position="344"/>
        <end position="366"/>
    </location>
</feature>
<evidence type="ECO:0000256" key="6">
    <source>
        <dbReference type="ARBA" id="ARBA00023136"/>
    </source>
</evidence>
<dbReference type="PANTHER" id="PTHR23028">
    <property type="entry name" value="ACETYLTRANSFERASE"/>
    <property type="match status" value="1"/>
</dbReference>
<feature type="transmembrane region" description="Helical" evidence="8">
    <location>
        <begin position="238"/>
        <end position="257"/>
    </location>
</feature>